<dbReference type="GO" id="GO:0044038">
    <property type="term" value="P:cell wall macromolecule biosynthetic process"/>
    <property type="evidence" value="ECO:0007669"/>
    <property type="project" value="TreeGrafter"/>
</dbReference>
<keyword evidence="10" id="KW-1185">Reference proteome</keyword>
<protein>
    <submittedName>
        <fullName evidence="9">UDP-phosphate N-acetylglucosaminyl-1-phosphate transferase</fullName>
    </submittedName>
</protein>
<accession>A0A371YY00</accession>
<dbReference type="Proteomes" id="UP000262371">
    <property type="component" value="Unassembled WGS sequence"/>
</dbReference>
<evidence type="ECO:0000313" key="9">
    <source>
        <dbReference type="EMBL" id="RFD19104.1"/>
    </source>
</evidence>
<keyword evidence="2" id="KW-1003">Cell membrane</keyword>
<feature type="transmembrane region" description="Helical" evidence="8">
    <location>
        <begin position="54"/>
        <end position="74"/>
    </location>
</feature>
<feature type="transmembrane region" description="Helical" evidence="8">
    <location>
        <begin position="160"/>
        <end position="178"/>
    </location>
</feature>
<dbReference type="PANTHER" id="PTHR22926">
    <property type="entry name" value="PHOSPHO-N-ACETYLMURAMOYL-PENTAPEPTIDE-TRANSFERASE"/>
    <property type="match status" value="1"/>
</dbReference>
<feature type="transmembrane region" description="Helical" evidence="8">
    <location>
        <begin position="137"/>
        <end position="154"/>
    </location>
</feature>
<dbReference type="GO" id="GO:0071555">
    <property type="term" value="P:cell wall organization"/>
    <property type="evidence" value="ECO:0007669"/>
    <property type="project" value="TreeGrafter"/>
</dbReference>
<dbReference type="GO" id="GO:0046872">
    <property type="term" value="F:metal ion binding"/>
    <property type="evidence" value="ECO:0007669"/>
    <property type="project" value="UniProtKB-KW"/>
</dbReference>
<dbReference type="InterPro" id="IPR000715">
    <property type="entry name" value="Glycosyl_transferase_4"/>
</dbReference>
<dbReference type="OrthoDB" id="9783652at2"/>
<gene>
    <name evidence="9" type="ORF">DY926_12880</name>
</gene>
<evidence type="ECO:0000256" key="1">
    <source>
        <dbReference type="ARBA" id="ARBA00004651"/>
    </source>
</evidence>
<dbReference type="Pfam" id="PF00953">
    <property type="entry name" value="Glycos_transf_4"/>
    <property type="match status" value="1"/>
</dbReference>
<dbReference type="GO" id="GO:0005886">
    <property type="term" value="C:plasma membrane"/>
    <property type="evidence" value="ECO:0007669"/>
    <property type="project" value="UniProtKB-SubCell"/>
</dbReference>
<feature type="transmembrane region" description="Helical" evidence="8">
    <location>
        <begin position="185"/>
        <end position="204"/>
    </location>
</feature>
<comment type="caution">
    <text evidence="9">The sequence shown here is derived from an EMBL/GenBank/DDBJ whole genome shotgun (WGS) entry which is preliminary data.</text>
</comment>
<evidence type="ECO:0000256" key="3">
    <source>
        <dbReference type="ARBA" id="ARBA00022679"/>
    </source>
</evidence>
<dbReference type="PANTHER" id="PTHR22926:SF3">
    <property type="entry name" value="UNDECAPRENYL-PHOSPHATE ALPHA-N-ACETYLGLUCOSAMINYL 1-PHOSPHATE TRANSFERASE"/>
    <property type="match status" value="1"/>
</dbReference>
<name>A0A371YY00_9PROT</name>
<comment type="cofactor">
    <cofactor evidence="7">
        <name>Mg(2+)</name>
        <dbReference type="ChEBI" id="CHEBI:18420"/>
    </cofactor>
</comment>
<evidence type="ECO:0000256" key="5">
    <source>
        <dbReference type="ARBA" id="ARBA00022989"/>
    </source>
</evidence>
<evidence type="ECO:0000256" key="6">
    <source>
        <dbReference type="ARBA" id="ARBA00023136"/>
    </source>
</evidence>
<comment type="subcellular location">
    <subcellularLocation>
        <location evidence="1">Cell membrane</location>
        <topology evidence="1">Multi-pass membrane protein</topology>
    </subcellularLocation>
</comment>
<keyword evidence="3 9" id="KW-0808">Transferase</keyword>
<keyword evidence="6 8" id="KW-0472">Membrane</keyword>
<evidence type="ECO:0000313" key="10">
    <source>
        <dbReference type="Proteomes" id="UP000262371"/>
    </source>
</evidence>
<feature type="transmembrane region" description="Helical" evidence="8">
    <location>
        <begin position="81"/>
        <end position="98"/>
    </location>
</feature>
<feature type="binding site" evidence="7">
    <location>
        <position position="213"/>
    </location>
    <ligand>
        <name>Mg(2+)</name>
        <dbReference type="ChEBI" id="CHEBI:18420"/>
    </ligand>
</feature>
<feature type="transmembrane region" description="Helical" evidence="8">
    <location>
        <begin position="286"/>
        <end position="310"/>
    </location>
</feature>
<feature type="transmembrane region" description="Helical" evidence="8">
    <location>
        <begin position="241"/>
        <end position="259"/>
    </location>
</feature>
<evidence type="ECO:0000256" key="8">
    <source>
        <dbReference type="SAM" id="Phobius"/>
    </source>
</evidence>
<feature type="transmembrane region" description="Helical" evidence="8">
    <location>
        <begin position="316"/>
        <end position="334"/>
    </location>
</feature>
<dbReference type="EMBL" id="QUWV01000125">
    <property type="protein sequence ID" value="RFD19104.1"/>
    <property type="molecule type" value="Genomic_DNA"/>
</dbReference>
<keyword evidence="5 8" id="KW-1133">Transmembrane helix</keyword>
<dbReference type="GO" id="GO:0009103">
    <property type="term" value="P:lipopolysaccharide biosynthetic process"/>
    <property type="evidence" value="ECO:0007669"/>
    <property type="project" value="TreeGrafter"/>
</dbReference>
<evidence type="ECO:0000256" key="2">
    <source>
        <dbReference type="ARBA" id="ARBA00022475"/>
    </source>
</evidence>
<dbReference type="RefSeq" id="WP_116703734.1">
    <property type="nucleotide sequence ID" value="NZ_QUWV01000125.1"/>
</dbReference>
<dbReference type="GO" id="GO:0016780">
    <property type="term" value="F:phosphotransferase activity, for other substituted phosphate groups"/>
    <property type="evidence" value="ECO:0007669"/>
    <property type="project" value="InterPro"/>
</dbReference>
<keyword evidence="4 8" id="KW-0812">Transmembrane</keyword>
<keyword evidence="7" id="KW-0460">Magnesium</keyword>
<feature type="binding site" evidence="7">
    <location>
        <position position="152"/>
    </location>
    <ligand>
        <name>Mg(2+)</name>
        <dbReference type="ChEBI" id="CHEBI:18420"/>
    </ligand>
</feature>
<reference evidence="9 10" key="1">
    <citation type="submission" date="2018-08" db="EMBL/GenBank/DDBJ databases">
        <title>Komagataeibacter sp. AV 382.</title>
        <authorList>
            <person name="Skraban J."/>
            <person name="Trcek J."/>
        </authorList>
    </citation>
    <scope>NUCLEOTIDE SEQUENCE [LARGE SCALE GENOMIC DNA]</scope>
    <source>
        <strain evidence="9 10">AV 382</strain>
    </source>
</reference>
<dbReference type="AlphaFoldDB" id="A0A371YY00"/>
<evidence type="ECO:0000256" key="4">
    <source>
        <dbReference type="ARBA" id="ARBA00022692"/>
    </source>
</evidence>
<proteinExistence type="predicted"/>
<evidence type="ECO:0000256" key="7">
    <source>
        <dbReference type="PIRSR" id="PIRSR600715-1"/>
    </source>
</evidence>
<sequence>MTSVHSSHGAVALFGLLLLTGGTAAALLSRRVIGLHVMDYPTGRSAHARPVPKGGGLAILAVFLVGLPLAEMIFHHAAGRADITLLVATVWLGLFSWYDDMHPMPPAWKLAAQIAAAGLVAWGSMPSLPHIPAWSGLLLRMVLLVGLCNALNFVDGLDGLAGGCTVLACLATAGLCLAAHGSVDIWATALVLAVAVGGFLPFNFPHARLFMGDVGSQCCGLVLGTLGLRMADMPHLPHGEILMPLILSGMLADVAVTLLRRAMTGRPLMRAHREHLYQMAHRSGMAAWRITLLAWGATLYGSLVAVAVAGTWMTPPVALGLAGVVQLGWAVIVWRQVRRTPELDW</sequence>
<keyword evidence="7" id="KW-0479">Metal-binding</keyword>
<organism evidence="9 10">
    <name type="scientific">Komagataeibacter melaceti</name>
    <dbReference type="NCBI Taxonomy" id="2766577"/>
    <lineage>
        <taxon>Bacteria</taxon>
        <taxon>Pseudomonadati</taxon>
        <taxon>Pseudomonadota</taxon>
        <taxon>Alphaproteobacteria</taxon>
        <taxon>Acetobacterales</taxon>
        <taxon>Acetobacteraceae</taxon>
        <taxon>Komagataeibacter</taxon>
    </lineage>
</organism>